<comment type="caution">
    <text evidence="1">The sequence shown here is derived from an EMBL/GenBank/DDBJ whole genome shotgun (WGS) entry which is preliminary data.</text>
</comment>
<evidence type="ECO:0000313" key="2">
    <source>
        <dbReference type="Proteomes" id="UP000249725"/>
    </source>
</evidence>
<accession>A0A328AD06</accession>
<proteinExistence type="predicted"/>
<dbReference type="Proteomes" id="UP000249725">
    <property type="component" value="Unassembled WGS sequence"/>
</dbReference>
<sequence length="64" mass="7125">MNPLAQAATDFLSAYSSVRKRLPPHEVQIAPDGLCIRLRSGLDLLITHEAARQFREAQQEAEHG</sequence>
<organism evidence="1 2">
    <name type="scientific">Phenylobacterium deserti</name>
    <dbReference type="NCBI Taxonomy" id="1914756"/>
    <lineage>
        <taxon>Bacteria</taxon>
        <taxon>Pseudomonadati</taxon>
        <taxon>Pseudomonadota</taxon>
        <taxon>Alphaproteobacteria</taxon>
        <taxon>Caulobacterales</taxon>
        <taxon>Caulobacteraceae</taxon>
        <taxon>Phenylobacterium</taxon>
    </lineage>
</organism>
<name>A0A328AD06_9CAUL</name>
<gene>
    <name evidence="1" type="ORF">DJ018_13150</name>
</gene>
<dbReference type="RefSeq" id="WP_111515420.1">
    <property type="nucleotide sequence ID" value="NZ_QFYR01000003.1"/>
</dbReference>
<keyword evidence="2" id="KW-1185">Reference proteome</keyword>
<dbReference type="EMBL" id="QFYR01000003">
    <property type="protein sequence ID" value="RAK52096.1"/>
    <property type="molecule type" value="Genomic_DNA"/>
</dbReference>
<reference evidence="2" key="1">
    <citation type="submission" date="2018-05" db="EMBL/GenBank/DDBJ databases">
        <authorList>
            <person name="Li X."/>
        </authorList>
    </citation>
    <scope>NUCLEOTIDE SEQUENCE [LARGE SCALE GENOMIC DNA]</scope>
    <source>
        <strain evidence="2">YIM 73061</strain>
    </source>
</reference>
<evidence type="ECO:0000313" key="1">
    <source>
        <dbReference type="EMBL" id="RAK52096.1"/>
    </source>
</evidence>
<dbReference type="AlphaFoldDB" id="A0A328AD06"/>
<protein>
    <submittedName>
        <fullName evidence="1">Uncharacterized protein</fullName>
    </submittedName>
</protein>